<dbReference type="SUPFAM" id="SSF47113">
    <property type="entry name" value="Histone-fold"/>
    <property type="match status" value="1"/>
</dbReference>
<dbReference type="GO" id="GO:0046982">
    <property type="term" value="F:protein heterodimerization activity"/>
    <property type="evidence" value="ECO:0007669"/>
    <property type="project" value="InterPro"/>
</dbReference>
<comment type="similarity">
    <text evidence="2">Belongs to the TAF9 family.</text>
</comment>
<name>A0A0G4KTW2_VERLO</name>
<evidence type="ECO:0000313" key="7">
    <source>
        <dbReference type="EMBL" id="CRK13182.1"/>
    </source>
</evidence>
<accession>A0A0G4KTW2</accession>
<evidence type="ECO:0000256" key="3">
    <source>
        <dbReference type="ARBA" id="ARBA00023015"/>
    </source>
</evidence>
<feature type="region of interest" description="Disordered" evidence="6">
    <location>
        <begin position="230"/>
        <end position="312"/>
    </location>
</feature>
<proteinExistence type="inferred from homology"/>
<comment type="subcellular location">
    <subcellularLocation>
        <location evidence="1">Nucleus</location>
    </subcellularLocation>
</comment>
<evidence type="ECO:0000313" key="8">
    <source>
        <dbReference type="Proteomes" id="UP000044602"/>
    </source>
</evidence>
<dbReference type="Proteomes" id="UP000044602">
    <property type="component" value="Unassembled WGS sequence"/>
</dbReference>
<evidence type="ECO:0000256" key="5">
    <source>
        <dbReference type="ARBA" id="ARBA00023242"/>
    </source>
</evidence>
<keyword evidence="3" id="KW-0805">Transcription regulation</keyword>
<reference evidence="8" key="1">
    <citation type="submission" date="2015-05" db="EMBL/GenBank/DDBJ databases">
        <authorList>
            <person name="Fogelqvist Johan"/>
        </authorList>
    </citation>
    <scope>NUCLEOTIDE SEQUENCE [LARGE SCALE GENOMIC DNA]</scope>
</reference>
<protein>
    <recommendedName>
        <fullName evidence="9">Transcription initiation factor TFIID subunit 9</fullName>
    </recommendedName>
</protein>
<dbReference type="GO" id="GO:0003713">
    <property type="term" value="F:transcription coactivator activity"/>
    <property type="evidence" value="ECO:0007669"/>
    <property type="project" value="TreeGrafter"/>
</dbReference>
<dbReference type="GO" id="GO:0016251">
    <property type="term" value="F:RNA polymerase II general transcription initiation factor activity"/>
    <property type="evidence" value="ECO:0007669"/>
    <property type="project" value="TreeGrafter"/>
</dbReference>
<evidence type="ECO:0000256" key="4">
    <source>
        <dbReference type="ARBA" id="ARBA00023163"/>
    </source>
</evidence>
<keyword evidence="4" id="KW-0804">Transcription</keyword>
<dbReference type="InterPro" id="IPR003162">
    <property type="entry name" value="TFIID-31"/>
</dbReference>
<organism evidence="7 8">
    <name type="scientific">Verticillium longisporum</name>
    <name type="common">Verticillium dahliae var. longisporum</name>
    <dbReference type="NCBI Taxonomy" id="100787"/>
    <lineage>
        <taxon>Eukaryota</taxon>
        <taxon>Fungi</taxon>
        <taxon>Dikarya</taxon>
        <taxon>Ascomycota</taxon>
        <taxon>Pezizomycotina</taxon>
        <taxon>Sordariomycetes</taxon>
        <taxon>Hypocreomycetidae</taxon>
        <taxon>Glomerellales</taxon>
        <taxon>Plectosphaerellaceae</taxon>
        <taxon>Verticillium</taxon>
    </lineage>
</organism>
<feature type="compositionally biased region" description="Low complexity" evidence="6">
    <location>
        <begin position="26"/>
        <end position="73"/>
    </location>
</feature>
<feature type="non-terminal residue" evidence="7">
    <location>
        <position position="312"/>
    </location>
</feature>
<sequence>MASQTAPQTNGLPASSNGSQSNPATQATASNSQPPASQSQTATNASQSQSTQQNQQQQQQQQQAPASPTTSAPRPRDARMIELLLTSQGVTAYESRVPLLLLDFAYRHTSSILNDALHLSADPYTTHAGSKPSASAGAGAASIPGTGGDATVSANAVKLAIAARLSYQFRGGAGAGGMSKDWLQDLAKEHNRVALPKVAPNEWGVRLPSERFVLSGTSWGLKDMWEEAGMDEDSDDDVPVAAPPGGGGGGGGGGSGSGAMEGVEQTGAGANTTIKDDDDEDVGGEGVEGGTMEDVFGNEMDEDKDLKMEGSG</sequence>
<evidence type="ECO:0000256" key="2">
    <source>
        <dbReference type="ARBA" id="ARBA00007646"/>
    </source>
</evidence>
<dbReference type="InterPro" id="IPR051431">
    <property type="entry name" value="TFIID_subunit_9"/>
</dbReference>
<gene>
    <name evidence="7" type="ORF">BN1708_002539</name>
</gene>
<evidence type="ECO:0008006" key="9">
    <source>
        <dbReference type="Google" id="ProtNLM"/>
    </source>
</evidence>
<evidence type="ECO:0000256" key="1">
    <source>
        <dbReference type="ARBA" id="ARBA00004123"/>
    </source>
</evidence>
<dbReference type="FunFam" id="1.10.20.10:FF:000069">
    <property type="entry name" value="Transcription initiation factor TFIID subunit"/>
    <property type="match status" value="1"/>
</dbReference>
<keyword evidence="5" id="KW-0539">Nucleus</keyword>
<dbReference type="GO" id="GO:0000124">
    <property type="term" value="C:SAGA complex"/>
    <property type="evidence" value="ECO:0007669"/>
    <property type="project" value="TreeGrafter"/>
</dbReference>
<dbReference type="PANTHER" id="PTHR48068:SF4">
    <property type="entry name" value="TATA-BOX BINDING PROTEIN ASSOCIATED FACTOR 9"/>
    <property type="match status" value="1"/>
</dbReference>
<dbReference type="STRING" id="100787.A0A0G4KTW2"/>
<dbReference type="Gene3D" id="1.10.20.10">
    <property type="entry name" value="Histone, subunit A"/>
    <property type="match status" value="1"/>
</dbReference>
<dbReference type="EMBL" id="CVQH01004446">
    <property type="protein sequence ID" value="CRK13182.1"/>
    <property type="molecule type" value="Genomic_DNA"/>
</dbReference>
<feature type="compositionally biased region" description="Polar residues" evidence="6">
    <location>
        <begin position="1"/>
        <end position="25"/>
    </location>
</feature>
<dbReference type="AlphaFoldDB" id="A0A0G4KTW2"/>
<evidence type="ECO:0000256" key="6">
    <source>
        <dbReference type="SAM" id="MobiDB-lite"/>
    </source>
</evidence>
<dbReference type="Pfam" id="PF02291">
    <property type="entry name" value="TFIID-31kDa"/>
    <property type="match status" value="1"/>
</dbReference>
<feature type="compositionally biased region" description="Gly residues" evidence="6">
    <location>
        <begin position="244"/>
        <end position="259"/>
    </location>
</feature>
<dbReference type="GO" id="GO:0051123">
    <property type="term" value="P:RNA polymerase II preinitiation complex assembly"/>
    <property type="evidence" value="ECO:0007669"/>
    <property type="project" value="TreeGrafter"/>
</dbReference>
<dbReference type="GO" id="GO:0005669">
    <property type="term" value="C:transcription factor TFIID complex"/>
    <property type="evidence" value="ECO:0007669"/>
    <property type="project" value="TreeGrafter"/>
</dbReference>
<feature type="region of interest" description="Disordered" evidence="6">
    <location>
        <begin position="1"/>
        <end position="75"/>
    </location>
</feature>
<dbReference type="InterPro" id="IPR009072">
    <property type="entry name" value="Histone-fold"/>
</dbReference>
<dbReference type="CDD" id="cd07979">
    <property type="entry name" value="HFD_TAF9"/>
    <property type="match status" value="1"/>
</dbReference>
<dbReference type="PANTHER" id="PTHR48068">
    <property type="entry name" value="TAF9 RNA POLYMERASE II, TATA BOX-BINDING PROTEIN (TBP)-ASSOCIATED FACTOR"/>
    <property type="match status" value="1"/>
</dbReference>
<keyword evidence="8" id="KW-1185">Reference proteome</keyword>